<name>A0A6A6SCE4_9PLEO</name>
<dbReference type="Proteomes" id="UP000799753">
    <property type="component" value="Unassembled WGS sequence"/>
</dbReference>
<dbReference type="AlphaFoldDB" id="A0A6A6SCE4"/>
<gene>
    <name evidence="2" type="ORF">P280DRAFT_223827</name>
</gene>
<keyword evidence="1" id="KW-0472">Membrane</keyword>
<keyword evidence="1" id="KW-1133">Transmembrane helix</keyword>
<feature type="transmembrane region" description="Helical" evidence="1">
    <location>
        <begin position="75"/>
        <end position="92"/>
    </location>
</feature>
<protein>
    <submittedName>
        <fullName evidence="2">Uncharacterized protein</fullName>
    </submittedName>
</protein>
<sequence length="110" mass="12060">MKTPIQTPLSRGRLLAAAVKLMITTEPLNRGAQVNGHHDGNKLEGCSILHVIFCVTPRYVVFFIFLVVISHEQAISLGVLLSVLLAGSEVLASERHDCACNQSVFRYTVK</sequence>
<reference evidence="2" key="1">
    <citation type="journal article" date="2020" name="Stud. Mycol.">
        <title>101 Dothideomycetes genomes: a test case for predicting lifestyles and emergence of pathogens.</title>
        <authorList>
            <person name="Haridas S."/>
            <person name="Albert R."/>
            <person name="Binder M."/>
            <person name="Bloem J."/>
            <person name="Labutti K."/>
            <person name="Salamov A."/>
            <person name="Andreopoulos B."/>
            <person name="Baker S."/>
            <person name="Barry K."/>
            <person name="Bills G."/>
            <person name="Bluhm B."/>
            <person name="Cannon C."/>
            <person name="Castanera R."/>
            <person name="Culley D."/>
            <person name="Daum C."/>
            <person name="Ezra D."/>
            <person name="Gonzalez J."/>
            <person name="Henrissat B."/>
            <person name="Kuo A."/>
            <person name="Liang C."/>
            <person name="Lipzen A."/>
            <person name="Lutzoni F."/>
            <person name="Magnuson J."/>
            <person name="Mondo S."/>
            <person name="Nolan M."/>
            <person name="Ohm R."/>
            <person name="Pangilinan J."/>
            <person name="Park H.-J."/>
            <person name="Ramirez L."/>
            <person name="Alfaro M."/>
            <person name="Sun H."/>
            <person name="Tritt A."/>
            <person name="Yoshinaga Y."/>
            <person name="Zwiers L.-H."/>
            <person name="Turgeon B."/>
            <person name="Goodwin S."/>
            <person name="Spatafora J."/>
            <person name="Crous P."/>
            <person name="Grigoriev I."/>
        </authorList>
    </citation>
    <scope>NUCLEOTIDE SEQUENCE</scope>
    <source>
        <strain evidence="2">CBS 473.64</strain>
    </source>
</reference>
<keyword evidence="1" id="KW-0812">Transmembrane</keyword>
<dbReference type="EMBL" id="MU006779">
    <property type="protein sequence ID" value="KAF2644058.1"/>
    <property type="molecule type" value="Genomic_DNA"/>
</dbReference>
<evidence type="ECO:0000313" key="2">
    <source>
        <dbReference type="EMBL" id="KAF2644058.1"/>
    </source>
</evidence>
<keyword evidence="3" id="KW-1185">Reference proteome</keyword>
<accession>A0A6A6SCE4</accession>
<organism evidence="2 3">
    <name type="scientific">Massarina eburnea CBS 473.64</name>
    <dbReference type="NCBI Taxonomy" id="1395130"/>
    <lineage>
        <taxon>Eukaryota</taxon>
        <taxon>Fungi</taxon>
        <taxon>Dikarya</taxon>
        <taxon>Ascomycota</taxon>
        <taxon>Pezizomycotina</taxon>
        <taxon>Dothideomycetes</taxon>
        <taxon>Pleosporomycetidae</taxon>
        <taxon>Pleosporales</taxon>
        <taxon>Massarineae</taxon>
        <taxon>Massarinaceae</taxon>
        <taxon>Massarina</taxon>
    </lineage>
</organism>
<proteinExistence type="predicted"/>
<evidence type="ECO:0000256" key="1">
    <source>
        <dbReference type="SAM" id="Phobius"/>
    </source>
</evidence>
<evidence type="ECO:0000313" key="3">
    <source>
        <dbReference type="Proteomes" id="UP000799753"/>
    </source>
</evidence>
<feature type="transmembrane region" description="Helical" evidence="1">
    <location>
        <begin position="48"/>
        <end position="69"/>
    </location>
</feature>